<comment type="caution">
    <text evidence="1">The sequence shown here is derived from an EMBL/GenBank/DDBJ whole genome shotgun (WGS) entry which is preliminary data.</text>
</comment>
<dbReference type="EMBL" id="CAKXZS010000034">
    <property type="protein sequence ID" value="CAH2405214.1"/>
    <property type="molecule type" value="Genomic_DNA"/>
</dbReference>
<accession>A0ABN8K4N7</accession>
<evidence type="ECO:0000313" key="1">
    <source>
        <dbReference type="EMBL" id="CAH2405214.1"/>
    </source>
</evidence>
<dbReference type="PROSITE" id="PS51318">
    <property type="entry name" value="TAT"/>
    <property type="match status" value="1"/>
</dbReference>
<keyword evidence="2" id="KW-1185">Reference proteome</keyword>
<dbReference type="NCBIfam" id="TIGR01409">
    <property type="entry name" value="TAT_signal_seq"/>
    <property type="match status" value="1"/>
</dbReference>
<proteinExistence type="predicted"/>
<gene>
    <name evidence="1" type="ORF">MES4922_40129</name>
</gene>
<dbReference type="Proteomes" id="UP001152604">
    <property type="component" value="Unassembled WGS sequence"/>
</dbReference>
<dbReference type="InterPro" id="IPR006311">
    <property type="entry name" value="TAT_signal"/>
</dbReference>
<reference evidence="1" key="1">
    <citation type="submission" date="2022-03" db="EMBL/GenBank/DDBJ databases">
        <authorList>
            <person name="Brunel B."/>
        </authorList>
    </citation>
    <scope>NUCLEOTIDE SEQUENCE</scope>
    <source>
        <strain evidence="1">STM4922sample</strain>
    </source>
</reference>
<organism evidence="1 2">
    <name type="scientific">Mesorhizobium ventifaucium</name>
    <dbReference type="NCBI Taxonomy" id="666020"/>
    <lineage>
        <taxon>Bacteria</taxon>
        <taxon>Pseudomonadati</taxon>
        <taxon>Pseudomonadota</taxon>
        <taxon>Alphaproteobacteria</taxon>
        <taxon>Hyphomicrobiales</taxon>
        <taxon>Phyllobacteriaceae</taxon>
        <taxon>Mesorhizobium</taxon>
    </lineage>
</organism>
<protein>
    <recommendedName>
        <fullName evidence="3">Twin-arginine translocation signal domain-containing protein</fullName>
    </recommendedName>
</protein>
<name>A0ABN8K4N7_9HYPH</name>
<evidence type="ECO:0000313" key="2">
    <source>
        <dbReference type="Proteomes" id="UP001152604"/>
    </source>
</evidence>
<evidence type="ECO:0008006" key="3">
    <source>
        <dbReference type="Google" id="ProtNLM"/>
    </source>
</evidence>
<dbReference type="InterPro" id="IPR019546">
    <property type="entry name" value="TAT_signal_bac_arc"/>
</dbReference>
<sequence length="128" mass="13715">MNEPQFSRNNEWEKEHLMSQELDYLSRHVAAGRLSRREFLGRATALGVSATVANSILASAARASMRTVPVKRVYEKPVLTPLGHMAQITQKSGAEGPVRGGVIGLSGAGAADSLDPATSLTVISRSWI</sequence>